<evidence type="ECO:0000313" key="10">
    <source>
        <dbReference type="Proteomes" id="UP001549321"/>
    </source>
</evidence>
<feature type="region of interest" description="Disordered" evidence="6">
    <location>
        <begin position="1"/>
        <end position="35"/>
    </location>
</feature>
<dbReference type="GO" id="GO:0004673">
    <property type="term" value="F:protein histidine kinase activity"/>
    <property type="evidence" value="ECO:0007669"/>
    <property type="project" value="UniProtKB-EC"/>
</dbReference>
<dbReference type="CDD" id="cd00082">
    <property type="entry name" value="HisKA"/>
    <property type="match status" value="1"/>
</dbReference>
<feature type="transmembrane region" description="Helical" evidence="7">
    <location>
        <begin position="149"/>
        <end position="167"/>
    </location>
</feature>
<evidence type="ECO:0000256" key="5">
    <source>
        <dbReference type="ARBA" id="ARBA00022777"/>
    </source>
</evidence>
<comment type="caution">
    <text evidence="9">The sequence shown here is derived from an EMBL/GenBank/DDBJ whole genome shotgun (WGS) entry which is preliminary data.</text>
</comment>
<organism evidence="9 10">
    <name type="scientific">Kaistia defluvii</name>
    <dbReference type="NCBI Taxonomy" id="410841"/>
    <lineage>
        <taxon>Bacteria</taxon>
        <taxon>Pseudomonadati</taxon>
        <taxon>Pseudomonadota</taxon>
        <taxon>Alphaproteobacteria</taxon>
        <taxon>Hyphomicrobiales</taxon>
        <taxon>Kaistiaceae</taxon>
        <taxon>Kaistia</taxon>
    </lineage>
</organism>
<gene>
    <name evidence="9" type="ORF">ABIE08_000826</name>
</gene>
<dbReference type="InterPro" id="IPR036890">
    <property type="entry name" value="HATPase_C_sf"/>
</dbReference>
<dbReference type="SUPFAM" id="SSF55874">
    <property type="entry name" value="ATPase domain of HSP90 chaperone/DNA topoisomerase II/histidine kinase"/>
    <property type="match status" value="1"/>
</dbReference>
<dbReference type="Proteomes" id="UP001549321">
    <property type="component" value="Unassembled WGS sequence"/>
</dbReference>
<sequence>MQGLTAATVDTETTPLPSGRVERRRGGVDDIADPDTTAPSFDPAKLHLRRALLASYARSRLAGSPAMGALILLAAGLASAWLPSASVVVWSLVALCSHALLGALCLSYRKPEAIDTRLWSGLFVVAECFCGLSWVGILVLLSAEHGPEAAVFQFAILLAVACAATALAAALPAAVTAATAPAALTLVALFAFREEPLPVALAWLSGATAIFFVCLSVRERRSIREGILARAEHARLSEELLAAREQAEHAFQLADQARLARSRFLATMNHELRTPLNAILGFSEVMKNEVLGPMQNGTYREYAGDIHASGGHLLSLINEILDLSRLETGRYELHEVPVALEAIVRACESMVAGEARSRDLRLVLDVEPELPLVRADPAGLRRAVLNLLSNAVKFTPAGGTVTLQAGWTAGGGQYVSVRDTGPGIPAREVALVLSPFQQGESAIHMAKPGAGMGLPMVEALIRLHGGTFELRSTMGAGTVATLCLPRARVLETHSEDIPAHENVILWRSAG</sequence>
<feature type="transmembrane region" description="Helical" evidence="7">
    <location>
        <begin position="87"/>
        <end position="106"/>
    </location>
</feature>
<dbReference type="PANTHER" id="PTHR43047:SF72">
    <property type="entry name" value="OSMOSENSING HISTIDINE PROTEIN KINASE SLN1"/>
    <property type="match status" value="1"/>
</dbReference>
<keyword evidence="5 9" id="KW-0418">Kinase</keyword>
<dbReference type="PANTHER" id="PTHR43047">
    <property type="entry name" value="TWO-COMPONENT HISTIDINE PROTEIN KINASE"/>
    <property type="match status" value="1"/>
</dbReference>
<dbReference type="EMBL" id="JBEPSM010000001">
    <property type="protein sequence ID" value="MET4632913.1"/>
    <property type="molecule type" value="Genomic_DNA"/>
</dbReference>
<dbReference type="EC" id="2.7.13.3" evidence="2"/>
<evidence type="ECO:0000256" key="7">
    <source>
        <dbReference type="SAM" id="Phobius"/>
    </source>
</evidence>
<evidence type="ECO:0000256" key="2">
    <source>
        <dbReference type="ARBA" id="ARBA00012438"/>
    </source>
</evidence>
<dbReference type="Pfam" id="PF02518">
    <property type="entry name" value="HATPase_c"/>
    <property type="match status" value="1"/>
</dbReference>
<dbReference type="InterPro" id="IPR004358">
    <property type="entry name" value="Sig_transdc_His_kin-like_C"/>
</dbReference>
<dbReference type="SMART" id="SM00388">
    <property type="entry name" value="HisKA"/>
    <property type="match status" value="1"/>
</dbReference>
<feature type="domain" description="Histidine kinase" evidence="8">
    <location>
        <begin position="267"/>
        <end position="488"/>
    </location>
</feature>
<proteinExistence type="predicted"/>
<feature type="transmembrane region" description="Helical" evidence="7">
    <location>
        <begin position="174"/>
        <end position="192"/>
    </location>
</feature>
<dbReference type="Gene3D" id="3.30.565.10">
    <property type="entry name" value="Histidine kinase-like ATPase, C-terminal domain"/>
    <property type="match status" value="1"/>
</dbReference>
<feature type="transmembrane region" description="Helical" evidence="7">
    <location>
        <begin position="198"/>
        <end position="217"/>
    </location>
</feature>
<evidence type="ECO:0000256" key="3">
    <source>
        <dbReference type="ARBA" id="ARBA00022553"/>
    </source>
</evidence>
<evidence type="ECO:0000313" key="9">
    <source>
        <dbReference type="EMBL" id="MET4632913.1"/>
    </source>
</evidence>
<accession>A0ABV2QV70</accession>
<keyword evidence="4 9" id="KW-0808">Transferase</keyword>
<dbReference type="Gene3D" id="1.10.287.130">
    <property type="match status" value="1"/>
</dbReference>
<evidence type="ECO:0000256" key="1">
    <source>
        <dbReference type="ARBA" id="ARBA00000085"/>
    </source>
</evidence>
<evidence type="ECO:0000256" key="6">
    <source>
        <dbReference type="SAM" id="MobiDB-lite"/>
    </source>
</evidence>
<feature type="transmembrane region" description="Helical" evidence="7">
    <location>
        <begin position="118"/>
        <end position="143"/>
    </location>
</feature>
<dbReference type="InterPro" id="IPR003594">
    <property type="entry name" value="HATPase_dom"/>
</dbReference>
<dbReference type="InterPro" id="IPR036097">
    <property type="entry name" value="HisK_dim/P_sf"/>
</dbReference>
<keyword evidence="7" id="KW-0472">Membrane</keyword>
<evidence type="ECO:0000259" key="8">
    <source>
        <dbReference type="PROSITE" id="PS50109"/>
    </source>
</evidence>
<protein>
    <recommendedName>
        <fullName evidence="2">histidine kinase</fullName>
        <ecNumber evidence="2">2.7.13.3</ecNumber>
    </recommendedName>
</protein>
<dbReference type="InterPro" id="IPR005467">
    <property type="entry name" value="His_kinase_dom"/>
</dbReference>
<dbReference type="RefSeq" id="WP_354548973.1">
    <property type="nucleotide sequence ID" value="NZ_JBEPSM010000001.1"/>
</dbReference>
<dbReference type="PRINTS" id="PR00344">
    <property type="entry name" value="BCTRLSENSOR"/>
</dbReference>
<dbReference type="Pfam" id="PF00512">
    <property type="entry name" value="HisKA"/>
    <property type="match status" value="1"/>
</dbReference>
<evidence type="ECO:0000256" key="4">
    <source>
        <dbReference type="ARBA" id="ARBA00022679"/>
    </source>
</evidence>
<feature type="transmembrane region" description="Helical" evidence="7">
    <location>
        <begin position="61"/>
        <end position="81"/>
    </location>
</feature>
<dbReference type="SUPFAM" id="SSF47384">
    <property type="entry name" value="Homodimeric domain of signal transducing histidine kinase"/>
    <property type="match status" value="1"/>
</dbReference>
<keyword evidence="7" id="KW-0812">Transmembrane</keyword>
<dbReference type="PROSITE" id="PS50109">
    <property type="entry name" value="HIS_KIN"/>
    <property type="match status" value="1"/>
</dbReference>
<keyword evidence="3" id="KW-0597">Phosphoprotein</keyword>
<name>A0ABV2QV70_9HYPH</name>
<keyword evidence="7" id="KW-1133">Transmembrane helix</keyword>
<comment type="catalytic activity">
    <reaction evidence="1">
        <text>ATP + protein L-histidine = ADP + protein N-phospho-L-histidine.</text>
        <dbReference type="EC" id="2.7.13.3"/>
    </reaction>
</comment>
<keyword evidence="10" id="KW-1185">Reference proteome</keyword>
<dbReference type="InterPro" id="IPR003661">
    <property type="entry name" value="HisK_dim/P_dom"/>
</dbReference>
<reference evidence="9 10" key="1">
    <citation type="submission" date="2024-06" db="EMBL/GenBank/DDBJ databases">
        <title>Sorghum-associated microbial communities from plants grown in Nebraska, USA.</title>
        <authorList>
            <person name="Schachtman D."/>
        </authorList>
    </citation>
    <scope>NUCLEOTIDE SEQUENCE [LARGE SCALE GENOMIC DNA]</scope>
    <source>
        <strain evidence="9 10">3207</strain>
    </source>
</reference>
<dbReference type="SMART" id="SM00387">
    <property type="entry name" value="HATPase_c"/>
    <property type="match status" value="1"/>
</dbReference>